<dbReference type="Proteomes" id="UP000646478">
    <property type="component" value="Unassembled WGS sequence"/>
</dbReference>
<evidence type="ECO:0000313" key="1">
    <source>
        <dbReference type="EMBL" id="GGA81107.1"/>
    </source>
</evidence>
<reference evidence="1" key="2">
    <citation type="submission" date="2020-09" db="EMBL/GenBank/DDBJ databases">
        <authorList>
            <person name="Sun Q."/>
            <person name="Zhou Y."/>
        </authorList>
    </citation>
    <scope>NUCLEOTIDE SEQUENCE</scope>
    <source>
        <strain evidence="1">CGMCC 1.15082</strain>
    </source>
</reference>
<evidence type="ECO:0000313" key="2">
    <source>
        <dbReference type="Proteomes" id="UP000646478"/>
    </source>
</evidence>
<reference evidence="1" key="1">
    <citation type="journal article" date="2014" name="Int. J. Syst. Evol. Microbiol.">
        <title>Complete genome sequence of Corynebacterium casei LMG S-19264T (=DSM 44701T), isolated from a smear-ripened cheese.</title>
        <authorList>
            <consortium name="US DOE Joint Genome Institute (JGI-PGF)"/>
            <person name="Walter F."/>
            <person name="Albersmeier A."/>
            <person name="Kalinowski J."/>
            <person name="Ruckert C."/>
        </authorList>
    </citation>
    <scope>NUCLEOTIDE SEQUENCE</scope>
    <source>
        <strain evidence="1">CGMCC 1.15082</strain>
    </source>
</reference>
<dbReference type="RefSeq" id="WP_188821253.1">
    <property type="nucleotide sequence ID" value="NZ_BMHH01000002.1"/>
</dbReference>
<comment type="caution">
    <text evidence="1">The sequence shown here is derived from an EMBL/GenBank/DDBJ whole genome shotgun (WGS) entry which is preliminary data.</text>
</comment>
<accession>A0A916S2S1</accession>
<protein>
    <submittedName>
        <fullName evidence="1">Uncharacterized protein</fullName>
    </submittedName>
</protein>
<dbReference type="EMBL" id="BMHH01000002">
    <property type="protein sequence ID" value="GGA81107.1"/>
    <property type="molecule type" value="Genomic_DNA"/>
</dbReference>
<dbReference type="AlphaFoldDB" id="A0A916S2S1"/>
<keyword evidence="2" id="KW-1185">Reference proteome</keyword>
<proteinExistence type="predicted"/>
<organism evidence="1 2">
    <name type="scientific">Brucella endophytica</name>
    <dbReference type="NCBI Taxonomy" id="1963359"/>
    <lineage>
        <taxon>Bacteria</taxon>
        <taxon>Pseudomonadati</taxon>
        <taxon>Pseudomonadota</taxon>
        <taxon>Alphaproteobacteria</taxon>
        <taxon>Hyphomicrobiales</taxon>
        <taxon>Brucellaceae</taxon>
        <taxon>Brucella/Ochrobactrum group</taxon>
        <taxon>Brucella</taxon>
    </lineage>
</organism>
<name>A0A916S2S1_9HYPH</name>
<sequence>MMLATSPFSETLLNAQIKAAEVQIVADRLAALMQEIHGMRFDLLINHDLGFIFIKGIPDEVRS</sequence>
<gene>
    <name evidence="1" type="ORF">GCM10011491_05500</name>
</gene>